<dbReference type="STRING" id="550983.A4R26_14040"/>
<reference evidence="3" key="1">
    <citation type="submission" date="2016-04" db="EMBL/GenBank/DDBJ databases">
        <authorList>
            <person name="Chen L."/>
            <person name="Zhuang W."/>
            <person name="Wang G."/>
        </authorList>
    </citation>
    <scope>NUCLEOTIDE SEQUENCE [LARGE SCALE GENOMIC DNA]</scope>
    <source>
        <strain evidence="3">208</strain>
    </source>
</reference>
<protein>
    <recommendedName>
        <fullName evidence="4">DUF4251 domain-containing protein</fullName>
    </recommendedName>
</protein>
<evidence type="ECO:0000313" key="2">
    <source>
        <dbReference type="EMBL" id="OQP66206.1"/>
    </source>
</evidence>
<keyword evidence="1" id="KW-0732">Signal</keyword>
<gene>
    <name evidence="2" type="ORF">A4R26_14040</name>
</gene>
<evidence type="ECO:0000313" key="3">
    <source>
        <dbReference type="Proteomes" id="UP000192276"/>
    </source>
</evidence>
<dbReference type="Proteomes" id="UP000192276">
    <property type="component" value="Unassembled WGS sequence"/>
</dbReference>
<organism evidence="2 3">
    <name type="scientific">Niastella populi</name>
    <dbReference type="NCBI Taxonomy" id="550983"/>
    <lineage>
        <taxon>Bacteria</taxon>
        <taxon>Pseudomonadati</taxon>
        <taxon>Bacteroidota</taxon>
        <taxon>Chitinophagia</taxon>
        <taxon>Chitinophagales</taxon>
        <taxon>Chitinophagaceae</taxon>
        <taxon>Niastella</taxon>
    </lineage>
</organism>
<dbReference type="OrthoDB" id="673204at2"/>
<evidence type="ECO:0000256" key="1">
    <source>
        <dbReference type="SAM" id="SignalP"/>
    </source>
</evidence>
<comment type="caution">
    <text evidence="2">The sequence shown here is derived from an EMBL/GenBank/DDBJ whole genome shotgun (WGS) entry which is preliminary data.</text>
</comment>
<sequence>MKNYLNMLLLLWLPMQLNAIAINRASIGTLSFRANGHLYTADSTHARGYAVQQTSQAFINGANNNMVIGAEWKGVKGPGVYSIDTRTGKAEFSIDHTTYYARQAGDYLTITVKTARQRGAFLLLNGTFEGQLQDRNGNRIKIEAGVFATTSL</sequence>
<keyword evidence="3" id="KW-1185">Reference proteome</keyword>
<accession>A0A1V9G6W2</accession>
<feature type="signal peptide" evidence="1">
    <location>
        <begin position="1"/>
        <end position="21"/>
    </location>
</feature>
<dbReference type="EMBL" id="LWBP01000056">
    <property type="protein sequence ID" value="OQP66206.1"/>
    <property type="molecule type" value="Genomic_DNA"/>
</dbReference>
<dbReference type="AlphaFoldDB" id="A0A1V9G6W2"/>
<name>A0A1V9G6W2_9BACT</name>
<proteinExistence type="predicted"/>
<evidence type="ECO:0008006" key="4">
    <source>
        <dbReference type="Google" id="ProtNLM"/>
    </source>
</evidence>
<feature type="chain" id="PRO_5013003497" description="DUF4251 domain-containing protein" evidence="1">
    <location>
        <begin position="22"/>
        <end position="152"/>
    </location>
</feature>
<dbReference type="RefSeq" id="WP_081162946.1">
    <property type="nucleotide sequence ID" value="NZ_LWBP01000056.1"/>
</dbReference>